<reference evidence="1 2" key="1">
    <citation type="submission" date="2018-02" db="EMBL/GenBank/DDBJ databases">
        <title>Comparative genomes isolates from brazilian mangrove.</title>
        <authorList>
            <person name="Araujo J.E."/>
            <person name="Taketani R.G."/>
            <person name="Silva M.C.P."/>
            <person name="Loureco M.V."/>
            <person name="Andreote F.D."/>
        </authorList>
    </citation>
    <scope>NUCLEOTIDE SEQUENCE [LARGE SCALE GENOMIC DNA]</scope>
    <source>
        <strain evidence="1 2">Hex-1 MGV</strain>
    </source>
</reference>
<evidence type="ECO:0000313" key="1">
    <source>
        <dbReference type="EMBL" id="PQO37369.1"/>
    </source>
</evidence>
<protein>
    <submittedName>
        <fullName evidence="1">Uncharacterized protein</fullName>
    </submittedName>
</protein>
<name>A0A2S8FYT9_9BACT</name>
<dbReference type="Proteomes" id="UP000238322">
    <property type="component" value="Unassembled WGS sequence"/>
</dbReference>
<accession>A0A2S8FYT9</accession>
<gene>
    <name evidence="1" type="ORF">C5Y83_05345</name>
</gene>
<dbReference type="RefSeq" id="WP_105328619.1">
    <property type="nucleotide sequence ID" value="NZ_PUHY01000005.1"/>
</dbReference>
<dbReference type="EMBL" id="PUHY01000005">
    <property type="protein sequence ID" value="PQO37369.1"/>
    <property type="molecule type" value="Genomic_DNA"/>
</dbReference>
<comment type="caution">
    <text evidence="1">The sequence shown here is derived from an EMBL/GenBank/DDBJ whole genome shotgun (WGS) entry which is preliminary data.</text>
</comment>
<dbReference type="AlphaFoldDB" id="A0A2S8FYT9"/>
<dbReference type="OrthoDB" id="9843298at2"/>
<proteinExistence type="predicted"/>
<sequence length="128" mass="14313">MFRELETLVDNFVRDIASAHSIESPNPEDDLAIKSAIVGFSYHGDVSQWGRNEFTFVRRYLDNEFEGEDLTFYGEHGRNVLLFHAVAIGFLLGLYQQNQLDDQAFVIAQASIAGVVMFHLGQITASAA</sequence>
<evidence type="ECO:0000313" key="2">
    <source>
        <dbReference type="Proteomes" id="UP000238322"/>
    </source>
</evidence>
<organism evidence="1 2">
    <name type="scientific">Blastopirellula marina</name>
    <dbReference type="NCBI Taxonomy" id="124"/>
    <lineage>
        <taxon>Bacteria</taxon>
        <taxon>Pseudomonadati</taxon>
        <taxon>Planctomycetota</taxon>
        <taxon>Planctomycetia</taxon>
        <taxon>Pirellulales</taxon>
        <taxon>Pirellulaceae</taxon>
        <taxon>Blastopirellula</taxon>
    </lineage>
</organism>